<gene>
    <name evidence="1" type="ORF">GCM10011369_11690</name>
</gene>
<name>A0A8J2U3W0_9GAMM</name>
<protein>
    <submittedName>
        <fullName evidence="1">Uncharacterized protein</fullName>
    </submittedName>
</protein>
<accession>A0A8J2U3W0</accession>
<dbReference type="RefSeq" id="WP_087505005.1">
    <property type="nucleotide sequence ID" value="NZ_BMDX01000004.1"/>
</dbReference>
<evidence type="ECO:0000313" key="1">
    <source>
        <dbReference type="EMBL" id="GGA71581.1"/>
    </source>
</evidence>
<proteinExistence type="predicted"/>
<evidence type="ECO:0000313" key="2">
    <source>
        <dbReference type="Proteomes" id="UP000619743"/>
    </source>
</evidence>
<dbReference type="AlphaFoldDB" id="A0A8J2U3W0"/>
<reference evidence="2" key="1">
    <citation type="journal article" date="2019" name="Int. J. Syst. Evol. Microbiol.">
        <title>The Global Catalogue of Microorganisms (GCM) 10K type strain sequencing project: providing services to taxonomists for standard genome sequencing and annotation.</title>
        <authorList>
            <consortium name="The Broad Institute Genomics Platform"/>
            <consortium name="The Broad Institute Genome Sequencing Center for Infectious Disease"/>
            <person name="Wu L."/>
            <person name="Ma J."/>
        </authorList>
    </citation>
    <scope>NUCLEOTIDE SEQUENCE [LARGE SCALE GENOMIC DNA]</scope>
    <source>
        <strain evidence="2">CGMCC 1.10130</strain>
    </source>
</reference>
<dbReference type="Proteomes" id="UP000619743">
    <property type="component" value="Unassembled WGS sequence"/>
</dbReference>
<sequence length="120" mass="13046">MALKLGRHISQLTAIITFSWSSACVAGCGEGTEQCLVLTEQAEHYQSCQVRVCANANEYSSEWKVIGGGTVSVYRGAEEQRLLVDGKPGLELPYSVLQEGLSCFGTAKLEKVYCTKDVSY</sequence>
<keyword evidence="2" id="KW-1185">Reference proteome</keyword>
<organism evidence="1 2">
    <name type="scientific">Neiella marina</name>
    <dbReference type="NCBI Taxonomy" id="508461"/>
    <lineage>
        <taxon>Bacteria</taxon>
        <taxon>Pseudomonadati</taxon>
        <taxon>Pseudomonadota</taxon>
        <taxon>Gammaproteobacteria</taxon>
        <taxon>Alteromonadales</taxon>
        <taxon>Echinimonadaceae</taxon>
        <taxon>Neiella</taxon>
    </lineage>
</organism>
<dbReference type="EMBL" id="BMDX01000004">
    <property type="protein sequence ID" value="GGA71581.1"/>
    <property type="molecule type" value="Genomic_DNA"/>
</dbReference>
<dbReference type="PROSITE" id="PS51257">
    <property type="entry name" value="PROKAR_LIPOPROTEIN"/>
    <property type="match status" value="1"/>
</dbReference>
<comment type="caution">
    <text evidence="1">The sequence shown here is derived from an EMBL/GenBank/DDBJ whole genome shotgun (WGS) entry which is preliminary data.</text>
</comment>